<dbReference type="Pfam" id="PF05772">
    <property type="entry name" value="NinB"/>
    <property type="match status" value="1"/>
</dbReference>
<dbReference type="Gene3D" id="1.10.3790.10">
    <property type="entry name" value="NinB"/>
    <property type="match status" value="1"/>
</dbReference>
<dbReference type="RefSeq" id="WP_172647599.1">
    <property type="nucleotide sequence ID" value="NZ_JAFICZ010000001.1"/>
</dbReference>
<evidence type="ECO:0000313" key="1">
    <source>
        <dbReference type="EMBL" id="MBP1295759.1"/>
    </source>
</evidence>
<dbReference type="EMBL" id="JAFICZ010000001">
    <property type="protein sequence ID" value="MBP1295759.1"/>
    <property type="molecule type" value="Genomic_DNA"/>
</dbReference>
<organism evidence="1 2">
    <name type="scientific">Bradyrhizobium elkanii</name>
    <dbReference type="NCBI Taxonomy" id="29448"/>
    <lineage>
        <taxon>Bacteria</taxon>
        <taxon>Pseudomonadati</taxon>
        <taxon>Pseudomonadota</taxon>
        <taxon>Alphaproteobacteria</taxon>
        <taxon>Hyphomicrobiales</taxon>
        <taxon>Nitrobacteraceae</taxon>
        <taxon>Bradyrhizobium</taxon>
    </lineage>
</organism>
<proteinExistence type="predicted"/>
<protein>
    <submittedName>
        <fullName evidence="1">Uncharacterized protein</fullName>
    </submittedName>
</protein>
<comment type="caution">
    <text evidence="1">The sequence shown here is derived from an EMBL/GenBank/DDBJ whole genome shotgun (WGS) entry which is preliminary data.</text>
</comment>
<sequence>MNFDATAHIGHVDALAILRGIDGGVRGLHEARMTDIASQLMRHSVKLSTEDWKLLFMDALNQEMRLVPNINGNGFVNLGRSSSSLSKAEFSNVIDLVHEFGARRDVVFHDPESRS</sequence>
<dbReference type="InterPro" id="IPR036619">
    <property type="entry name" value="NinB_sf"/>
</dbReference>
<evidence type="ECO:0000313" key="2">
    <source>
        <dbReference type="Proteomes" id="UP000673383"/>
    </source>
</evidence>
<reference evidence="1" key="1">
    <citation type="submission" date="2021-02" db="EMBL/GenBank/DDBJ databases">
        <title>Genomic Encyclopedia of Type Strains, Phase IV (KMG-V): Genome sequencing to study the core and pangenomes of soil and plant-associated prokaryotes.</title>
        <authorList>
            <person name="Whitman W."/>
        </authorList>
    </citation>
    <scope>NUCLEOTIDE SEQUENCE</scope>
    <source>
        <strain evidence="1">USDA 406</strain>
    </source>
</reference>
<dbReference type="InterPro" id="IPR008711">
    <property type="entry name" value="Recombinase_NinB"/>
</dbReference>
<accession>A0A8I1Y6R5</accession>
<gene>
    <name evidence="1" type="ORF">JOH49_005512</name>
</gene>
<dbReference type="SUPFAM" id="SSF103370">
    <property type="entry name" value="NinB"/>
    <property type="match status" value="1"/>
</dbReference>
<dbReference type="AlphaFoldDB" id="A0A8I1Y6R5"/>
<name>A0A8I1Y6R5_BRAEL</name>
<dbReference type="Proteomes" id="UP000673383">
    <property type="component" value="Unassembled WGS sequence"/>
</dbReference>